<comment type="similarity">
    <text evidence="1">Belongs to the UPF0161 family.</text>
</comment>
<keyword evidence="1" id="KW-0472">Membrane</keyword>
<dbReference type="InterPro" id="IPR002696">
    <property type="entry name" value="Membr_insert_effic_factor_YidD"/>
</dbReference>
<comment type="subcellular location">
    <subcellularLocation>
        <location evidence="1">Cell membrane</location>
        <topology evidence="1">Peripheral membrane protein</topology>
        <orientation evidence="1">Cytoplasmic side</orientation>
    </subcellularLocation>
</comment>
<dbReference type="EMBL" id="CP049989">
    <property type="protein sequence ID" value="QIM53759.1"/>
    <property type="molecule type" value="Genomic_DNA"/>
</dbReference>
<evidence type="ECO:0000256" key="1">
    <source>
        <dbReference type="HAMAP-Rule" id="MF_00386"/>
    </source>
</evidence>
<dbReference type="NCBIfam" id="TIGR00278">
    <property type="entry name" value="membrane protein insertion efficiency factor YidD"/>
    <property type="match status" value="1"/>
</dbReference>
<dbReference type="AlphaFoldDB" id="A0A6G8IKW7"/>
<protein>
    <recommendedName>
        <fullName evidence="1">Putative membrane protein insertion efficiency factor</fullName>
    </recommendedName>
</protein>
<sequence>MWREWPQRALIALVQGYRLLLSPWLGNGCRFEPTCSAYALDALRRHGAATGGRLMLQRLARCHPWCEGGHDPVPTERPAGLFTRLIPRHPAKKNAS</sequence>
<dbReference type="PANTHER" id="PTHR33383">
    <property type="entry name" value="MEMBRANE PROTEIN INSERTION EFFICIENCY FACTOR-RELATED"/>
    <property type="match status" value="1"/>
</dbReference>
<dbReference type="HAMAP" id="MF_00386">
    <property type="entry name" value="UPF0161_YidD"/>
    <property type="match status" value="1"/>
</dbReference>
<dbReference type="RefSeq" id="WP_166229082.1">
    <property type="nucleotide sequence ID" value="NZ_CP049989.1"/>
</dbReference>
<dbReference type="SMART" id="SM01234">
    <property type="entry name" value="Haemolytic"/>
    <property type="match status" value="1"/>
</dbReference>
<proteinExistence type="inferred from homology"/>
<keyword evidence="1" id="KW-1003">Cell membrane</keyword>
<dbReference type="Pfam" id="PF01809">
    <property type="entry name" value="YidD"/>
    <property type="match status" value="1"/>
</dbReference>
<comment type="function">
    <text evidence="1">Could be involved in insertion of integral membrane proteins into the membrane.</text>
</comment>
<evidence type="ECO:0000313" key="3">
    <source>
        <dbReference type="Proteomes" id="UP000503162"/>
    </source>
</evidence>
<reference evidence="2 3" key="1">
    <citation type="submission" date="2020-03" db="EMBL/GenBank/DDBJ databases">
        <title>Hydrogenophaga sp. nov. isolated from cyanobacterial mat.</title>
        <authorList>
            <person name="Thorat V."/>
            <person name="Kirdat K."/>
            <person name="Tiwarekar B."/>
            <person name="Costa E.D."/>
            <person name="Yadav A."/>
        </authorList>
    </citation>
    <scope>NUCLEOTIDE SEQUENCE [LARGE SCALE GENOMIC DNA]</scope>
    <source>
        <strain evidence="2 3">BA0156</strain>
    </source>
</reference>
<gene>
    <name evidence="2" type="primary">yidD</name>
    <name evidence="2" type="ORF">G9Q37_17145</name>
</gene>
<dbReference type="Proteomes" id="UP000503162">
    <property type="component" value="Chromosome"/>
</dbReference>
<organism evidence="2 3">
    <name type="scientific">Hydrogenophaga crocea</name>
    <dbReference type="NCBI Taxonomy" id="2716225"/>
    <lineage>
        <taxon>Bacteria</taxon>
        <taxon>Pseudomonadati</taxon>
        <taxon>Pseudomonadota</taxon>
        <taxon>Betaproteobacteria</taxon>
        <taxon>Burkholderiales</taxon>
        <taxon>Comamonadaceae</taxon>
        <taxon>Hydrogenophaga</taxon>
    </lineage>
</organism>
<accession>A0A6G8IKW7</accession>
<name>A0A6G8IKW7_9BURK</name>
<dbReference type="GO" id="GO:0005886">
    <property type="term" value="C:plasma membrane"/>
    <property type="evidence" value="ECO:0007669"/>
    <property type="project" value="UniProtKB-SubCell"/>
</dbReference>
<evidence type="ECO:0000313" key="2">
    <source>
        <dbReference type="EMBL" id="QIM53759.1"/>
    </source>
</evidence>
<dbReference type="PANTHER" id="PTHR33383:SF1">
    <property type="entry name" value="MEMBRANE PROTEIN INSERTION EFFICIENCY FACTOR-RELATED"/>
    <property type="match status" value="1"/>
</dbReference>
<dbReference type="KEGG" id="hcz:G9Q37_17145"/>
<keyword evidence="3" id="KW-1185">Reference proteome</keyword>